<dbReference type="SUPFAM" id="SSF51735">
    <property type="entry name" value="NAD(P)-binding Rossmann-fold domains"/>
    <property type="match status" value="1"/>
</dbReference>
<dbReference type="STRING" id="212667.VFDL14_15535"/>
<dbReference type="GO" id="GO:0016616">
    <property type="term" value="F:oxidoreductase activity, acting on the CH-OH group of donors, NAD or NADP as acceptor"/>
    <property type="evidence" value="ECO:0007669"/>
    <property type="project" value="TreeGrafter"/>
</dbReference>
<dbReference type="Proteomes" id="UP000027219">
    <property type="component" value="Unassembled WGS sequence"/>
</dbReference>
<keyword evidence="3" id="KW-0966">Cell projection</keyword>
<keyword evidence="4" id="KW-1185">Reference proteome</keyword>
<sequence length="257" mass="27952">MNELLKSKTILIAGAGGLLGSRLVPAVLAQGAKVIAADINVDATKERLESMGVALDNESLSLVELDVTNEHSVKAFFEGCNTPLDGAVNTTYPRNKTYGKHFFDVSFNSFNDNLSLHLGSAFLFVQQAAAYFKRTEHPLSLVNISSIYGVVAPKFDIYDNTPMTMPVEYAAIKSAIQHLSKYAAAYVNDSRFRINCVSPGGIFDHQPDAFLEAYKNNTHGAGMLDVEEVVGSVLFLLSEQSRYVTGQNIVVDDGFSL</sequence>
<name>A0A066URW0_9VIBR</name>
<organism evidence="3 4">
    <name type="scientific">Vibrio fortis</name>
    <dbReference type="NCBI Taxonomy" id="212667"/>
    <lineage>
        <taxon>Bacteria</taxon>
        <taxon>Pseudomonadati</taxon>
        <taxon>Pseudomonadota</taxon>
        <taxon>Gammaproteobacteria</taxon>
        <taxon>Vibrionales</taxon>
        <taxon>Vibrionaceae</taxon>
        <taxon>Vibrio</taxon>
    </lineage>
</organism>
<evidence type="ECO:0000256" key="2">
    <source>
        <dbReference type="ARBA" id="ARBA00023002"/>
    </source>
</evidence>
<reference evidence="3 4" key="1">
    <citation type="submission" date="2014-02" db="EMBL/GenBank/DDBJ databases">
        <title>Vibrio fortis Dalian14 Genome Sequencing.</title>
        <authorList>
            <person name="Wang Y."/>
            <person name="Song L."/>
            <person name="Liu G."/>
            <person name="Ding J."/>
        </authorList>
    </citation>
    <scope>NUCLEOTIDE SEQUENCE [LARGE SCALE GENOMIC DNA]</scope>
    <source>
        <strain evidence="3 4">Dalian14</strain>
    </source>
</reference>
<keyword evidence="2" id="KW-0560">Oxidoreductase</keyword>
<dbReference type="EMBL" id="JFFR01000018">
    <property type="protein sequence ID" value="KDN28627.1"/>
    <property type="molecule type" value="Genomic_DNA"/>
</dbReference>
<protein>
    <submittedName>
        <fullName evidence="3">Flagellin modification protein A</fullName>
    </submittedName>
</protein>
<dbReference type="OrthoDB" id="7301144at2"/>
<gene>
    <name evidence="3" type="ORF">VFDL14_15535</name>
</gene>
<dbReference type="InterPro" id="IPR036291">
    <property type="entry name" value="NAD(P)-bd_dom_sf"/>
</dbReference>
<dbReference type="Pfam" id="PF13561">
    <property type="entry name" value="adh_short_C2"/>
    <property type="match status" value="1"/>
</dbReference>
<evidence type="ECO:0000313" key="3">
    <source>
        <dbReference type="EMBL" id="KDN28627.1"/>
    </source>
</evidence>
<dbReference type="PRINTS" id="PR00081">
    <property type="entry name" value="GDHRDH"/>
</dbReference>
<evidence type="ECO:0000256" key="1">
    <source>
        <dbReference type="ARBA" id="ARBA00006484"/>
    </source>
</evidence>
<dbReference type="AlphaFoldDB" id="A0A066URW0"/>
<comment type="similarity">
    <text evidence="1">Belongs to the short-chain dehydrogenases/reductases (SDR) family.</text>
</comment>
<keyword evidence="3" id="KW-0282">Flagellum</keyword>
<dbReference type="Gene3D" id="3.40.50.720">
    <property type="entry name" value="NAD(P)-binding Rossmann-like Domain"/>
    <property type="match status" value="1"/>
</dbReference>
<comment type="caution">
    <text evidence="3">The sequence shown here is derived from an EMBL/GenBank/DDBJ whole genome shotgun (WGS) entry which is preliminary data.</text>
</comment>
<dbReference type="PANTHER" id="PTHR42760">
    <property type="entry name" value="SHORT-CHAIN DEHYDROGENASES/REDUCTASES FAMILY MEMBER"/>
    <property type="match status" value="1"/>
</dbReference>
<keyword evidence="3" id="KW-0969">Cilium</keyword>
<dbReference type="RefSeq" id="WP_032551168.1">
    <property type="nucleotide sequence ID" value="NZ_JFFR01000018.1"/>
</dbReference>
<evidence type="ECO:0000313" key="4">
    <source>
        <dbReference type="Proteomes" id="UP000027219"/>
    </source>
</evidence>
<dbReference type="InterPro" id="IPR002347">
    <property type="entry name" value="SDR_fam"/>
</dbReference>
<proteinExistence type="inferred from homology"/>
<dbReference type="NCBIfam" id="NF006619">
    <property type="entry name" value="PRK09186.1"/>
    <property type="match status" value="1"/>
</dbReference>
<accession>A0A066URW0</accession>
<dbReference type="PANTHER" id="PTHR42760:SF133">
    <property type="entry name" value="3-OXOACYL-[ACYL-CARRIER-PROTEIN] REDUCTASE"/>
    <property type="match status" value="1"/>
</dbReference>